<dbReference type="Proteomes" id="UP000594638">
    <property type="component" value="Unassembled WGS sequence"/>
</dbReference>
<reference evidence="2 3" key="1">
    <citation type="submission" date="2019-12" db="EMBL/GenBank/DDBJ databases">
        <authorList>
            <person name="Alioto T."/>
            <person name="Alioto T."/>
            <person name="Gomez Garrido J."/>
        </authorList>
    </citation>
    <scope>NUCLEOTIDE SEQUENCE [LARGE SCALE GENOMIC DNA]</scope>
</reference>
<evidence type="ECO:0000313" key="2">
    <source>
        <dbReference type="EMBL" id="CAA2963739.1"/>
    </source>
</evidence>
<dbReference type="EMBL" id="CACTIH010001812">
    <property type="protein sequence ID" value="CAA2963739.1"/>
    <property type="molecule type" value="Genomic_DNA"/>
</dbReference>
<proteinExistence type="predicted"/>
<feature type="region of interest" description="Disordered" evidence="1">
    <location>
        <begin position="43"/>
        <end position="62"/>
    </location>
</feature>
<feature type="compositionally biased region" description="Polar residues" evidence="1">
    <location>
        <begin position="44"/>
        <end position="62"/>
    </location>
</feature>
<evidence type="ECO:0000313" key="3">
    <source>
        <dbReference type="Proteomes" id="UP000594638"/>
    </source>
</evidence>
<dbReference type="AlphaFoldDB" id="A0A8S0Q9P4"/>
<comment type="caution">
    <text evidence="2">The sequence shown here is derived from an EMBL/GenBank/DDBJ whole genome shotgun (WGS) entry which is preliminary data.</text>
</comment>
<name>A0A8S0Q9P4_OLEEU</name>
<keyword evidence="3" id="KW-1185">Reference proteome</keyword>
<gene>
    <name evidence="2" type="ORF">OLEA9_A043041</name>
</gene>
<dbReference type="Gramene" id="OE9A043041T1">
    <property type="protein sequence ID" value="OE9A043041C1"/>
    <property type="gene ID" value="OE9A043041"/>
</dbReference>
<feature type="region of interest" description="Disordered" evidence="1">
    <location>
        <begin position="121"/>
        <end position="145"/>
    </location>
</feature>
<evidence type="ECO:0000256" key="1">
    <source>
        <dbReference type="SAM" id="MobiDB-lite"/>
    </source>
</evidence>
<sequence length="145" mass="16294">MLNMYSFWRRSVGTMSTAVDFASGGRFFFECLGQQKEEVAVEKSSYTQKPASKTGNNEMSLNKTSKIHLTTMNPVTRIVAEYPLACRTETRLNLEYPTVDTDQNTLEFQLLIPTAETMTDCEAEATDPQAKLKQHGEQPSTKEAI</sequence>
<accession>A0A8S0Q9P4</accession>
<protein>
    <submittedName>
        <fullName evidence="2">Uncharacterized protein</fullName>
    </submittedName>
</protein>
<organism evidence="2 3">
    <name type="scientific">Olea europaea subsp. europaea</name>
    <dbReference type="NCBI Taxonomy" id="158383"/>
    <lineage>
        <taxon>Eukaryota</taxon>
        <taxon>Viridiplantae</taxon>
        <taxon>Streptophyta</taxon>
        <taxon>Embryophyta</taxon>
        <taxon>Tracheophyta</taxon>
        <taxon>Spermatophyta</taxon>
        <taxon>Magnoliopsida</taxon>
        <taxon>eudicotyledons</taxon>
        <taxon>Gunneridae</taxon>
        <taxon>Pentapetalae</taxon>
        <taxon>asterids</taxon>
        <taxon>lamiids</taxon>
        <taxon>Lamiales</taxon>
        <taxon>Oleaceae</taxon>
        <taxon>Oleeae</taxon>
        <taxon>Olea</taxon>
    </lineage>
</organism>